<dbReference type="OrthoDB" id="194048at2"/>
<proteinExistence type="predicted"/>
<reference evidence="2 3" key="1">
    <citation type="submission" date="2014-12" db="EMBL/GenBank/DDBJ databases">
        <title>Denitrispirillum autotrophicum gen. nov., sp. nov., Denitrifying, Facultatively Autotrophic Bacteria Isolated from Rice Paddy Soil.</title>
        <authorList>
            <person name="Ishii S."/>
            <person name="Ashida N."/>
            <person name="Ohno H."/>
            <person name="Otsuka S."/>
            <person name="Yokota A."/>
            <person name="Senoo K."/>
        </authorList>
    </citation>
    <scope>NUCLEOTIDE SEQUENCE [LARGE SCALE GENOMIC DNA]</scope>
    <source>
        <strain evidence="2 3">TSA66</strain>
    </source>
</reference>
<keyword evidence="3" id="KW-1185">Reference proteome</keyword>
<dbReference type="STRING" id="709839.TSA66_01445"/>
<dbReference type="Proteomes" id="UP000031572">
    <property type="component" value="Unassembled WGS sequence"/>
</dbReference>
<dbReference type="AlphaFoldDB" id="A0A0C2BP19"/>
<dbReference type="EMBL" id="JWJG01000028">
    <property type="protein sequence ID" value="KIF79796.1"/>
    <property type="molecule type" value="Genomic_DNA"/>
</dbReference>
<protein>
    <submittedName>
        <fullName evidence="2">Uncharacterized protein</fullName>
    </submittedName>
</protein>
<sequence>MKRLTFAAVALLSPLFSHVALADSGVSFKTGYDYTTGTYGTNNRTEITSVPFIAGYETGNWTFKATLPYVRITGSDNVIAGVGAVRKSTTAVRTESGLGDLTTAATYSLVADPKTQFGVDVTGKIKFGTADKDKGLGTGENDYWLMIDPYKKLGDVTYFGGVGLGILGSSSTLQLNNVVSANAGLSYKLDAQASAGAVFDYRSKASDAGFDQRELTAFYSRKLGEAYKLQAYATKGFSDGSPDWGAGLNVGYHF</sequence>
<keyword evidence="1" id="KW-0732">Signal</keyword>
<feature type="signal peptide" evidence="1">
    <location>
        <begin position="1"/>
        <end position="22"/>
    </location>
</feature>
<evidence type="ECO:0000313" key="2">
    <source>
        <dbReference type="EMBL" id="KIF79796.1"/>
    </source>
</evidence>
<evidence type="ECO:0000313" key="3">
    <source>
        <dbReference type="Proteomes" id="UP000031572"/>
    </source>
</evidence>
<accession>A0A0C2BP19</accession>
<comment type="caution">
    <text evidence="2">The sequence shown here is derived from an EMBL/GenBank/DDBJ whole genome shotgun (WGS) entry which is preliminary data.</text>
</comment>
<name>A0A0C2BP19_9BURK</name>
<evidence type="ECO:0000256" key="1">
    <source>
        <dbReference type="SAM" id="SignalP"/>
    </source>
</evidence>
<dbReference type="RefSeq" id="WP_040038710.1">
    <property type="nucleotide sequence ID" value="NZ_JWJG01000028.1"/>
</dbReference>
<feature type="chain" id="PRO_5002158682" evidence="1">
    <location>
        <begin position="23"/>
        <end position="254"/>
    </location>
</feature>
<gene>
    <name evidence="2" type="ORF">TSA66_01445</name>
</gene>
<organism evidence="2 3">
    <name type="scientific">Noviherbaspirillum autotrophicum</name>
    <dbReference type="NCBI Taxonomy" id="709839"/>
    <lineage>
        <taxon>Bacteria</taxon>
        <taxon>Pseudomonadati</taxon>
        <taxon>Pseudomonadota</taxon>
        <taxon>Betaproteobacteria</taxon>
        <taxon>Burkholderiales</taxon>
        <taxon>Oxalobacteraceae</taxon>
        <taxon>Noviherbaspirillum</taxon>
    </lineage>
</organism>